<evidence type="ECO:0000256" key="1">
    <source>
        <dbReference type="ARBA" id="ARBA00004328"/>
    </source>
</evidence>
<keyword evidence="2" id="KW-0946">Virion</keyword>
<dbReference type="PROSITE" id="PS51688">
    <property type="entry name" value="ICA"/>
    <property type="match status" value="1"/>
</dbReference>
<dbReference type="GeneID" id="77946291"/>
<reference evidence="5" key="1">
    <citation type="submission" date="2020-09" db="EMBL/GenBank/DDBJ databases">
        <authorList>
            <person name="Zhang D."/>
            <person name="Hatherill J.R."/>
            <person name="Ramirez J.F."/>
            <person name="Edinger B."/>
            <person name="Balarin R."/>
            <person name="Sullivan A."/>
            <person name="Humpal K.M."/>
            <person name="Guseva A."/>
            <person name="Butela K.A."/>
            <person name="Garlena R.A."/>
            <person name="Russell D.A."/>
            <person name="Pope W.H."/>
            <person name="Jacobs-Sera D."/>
            <person name="Hatfull G.F."/>
        </authorList>
    </citation>
    <scope>NUCLEOTIDE SEQUENCE</scope>
</reference>
<evidence type="ECO:0000259" key="4">
    <source>
        <dbReference type="PROSITE" id="PS51688"/>
    </source>
</evidence>
<dbReference type="InterPro" id="IPR030392">
    <property type="entry name" value="S74_ICA"/>
</dbReference>
<organism evidence="5 6">
    <name type="scientific">Synechococcus phage S-SRM01</name>
    <dbReference type="NCBI Taxonomy" id="2781608"/>
    <lineage>
        <taxon>Viruses</taxon>
        <taxon>Duplodnaviria</taxon>
        <taxon>Heunggongvirae</taxon>
        <taxon>Uroviricota</taxon>
        <taxon>Caudoviricetes</taxon>
        <taxon>Pantevenvirales</taxon>
        <taxon>Kyanoviridae</taxon>
        <taxon>Serangoonvirus</taxon>
        <taxon>Serangoonvirus essarone</taxon>
    </lineage>
</organism>
<dbReference type="Gene3D" id="1.10.10.10">
    <property type="entry name" value="Winged helix-like DNA-binding domain superfamily/Winged helix DNA-binding domain"/>
    <property type="match status" value="1"/>
</dbReference>
<dbReference type="GO" id="GO:0098015">
    <property type="term" value="C:virus tail"/>
    <property type="evidence" value="ECO:0007669"/>
    <property type="project" value="UniProtKB-KW"/>
</dbReference>
<evidence type="ECO:0000313" key="6">
    <source>
        <dbReference type="Proteomes" id="UP000664915"/>
    </source>
</evidence>
<dbReference type="Pfam" id="PF13884">
    <property type="entry name" value="Peptidase_S74"/>
    <property type="match status" value="1"/>
</dbReference>
<comment type="subcellular location">
    <subcellularLocation>
        <location evidence="1">Virion</location>
    </subcellularLocation>
</comment>
<name>A0A879R347_9CAUD</name>
<sequence>MAFTKIAAAGIGSTGTVTLERLIVTGSIDTPVITGAASTANVRANSLVVSGVSTFGSVVATTGTFSGNVSIAGTLTYEDVTNIDSVGLITARSGVVVNTGTATTALVVNGSARITGILTIGTSSVTLDGTNNQVNVGTGVTIHHTNGVQVGGNTVHSTGLTVNQVNAIGIITASSFRGDGSQLTGIAATTNVRTNSLVVSGVSTFAAGSVSAPSISPTGDSNTGLFFPDADTIAIAEGGVEALRIDSSSNIGIGTNAPTTKLTITDGVAPYAATTGDLIQLKRGVSNGNDTTSATGISFANNSNGFRIAYGGTNDRLRFIDGGAIECLSLLNGGNTGIGTVSPRVKLDVGNGKLLVVQSGTPTGNYNYGVNTHVASGAGGMQVTSGSSYSYFVGNSTDIILGSDQGSTGIKVQVSRTCGDNSLVITSSGQVVANYNSTTGVVNSFGHGGYYGLSANSNSTALADQRCSWFLRGSLEGTNNELGNSVLLIQNTGGAAINIGDLIKGYRGSSLIFRVSGGDGSVRNSSGSYAAISDERIKQDIVDAESQWNDIKSVRVRKFKLKENVETYGESAPTFIGVIAQELEQISPGLVDQAKLKNGSSDPESIKSVKYSILYMKSVKALQEAQQRIETLESQVSLLIRKVEELENKII</sequence>
<evidence type="ECO:0000256" key="3">
    <source>
        <dbReference type="SAM" id="Coils"/>
    </source>
</evidence>
<evidence type="ECO:0000313" key="5">
    <source>
        <dbReference type="EMBL" id="QPX48086.1"/>
    </source>
</evidence>
<proteinExistence type="predicted"/>
<accession>A0A879R347</accession>
<feature type="coiled-coil region" evidence="3">
    <location>
        <begin position="615"/>
        <end position="649"/>
    </location>
</feature>
<keyword evidence="2" id="KW-1227">Viral tail protein</keyword>
<feature type="domain" description="Peptidase S74" evidence="4">
    <location>
        <begin position="533"/>
        <end position="636"/>
    </location>
</feature>
<evidence type="ECO:0000256" key="2">
    <source>
        <dbReference type="ARBA" id="ARBA00022732"/>
    </source>
</evidence>
<protein>
    <recommendedName>
        <fullName evidence="4">Peptidase S74 domain-containing protein</fullName>
    </recommendedName>
</protein>
<dbReference type="KEGG" id="vg:77946291"/>
<dbReference type="InterPro" id="IPR036388">
    <property type="entry name" value="WH-like_DNA-bd_sf"/>
</dbReference>
<dbReference type="EMBL" id="MW015081">
    <property type="protein sequence ID" value="QPX48086.1"/>
    <property type="molecule type" value="Genomic_DNA"/>
</dbReference>
<keyword evidence="6" id="KW-1185">Reference proteome</keyword>
<dbReference type="RefSeq" id="YP_010670096.1">
    <property type="nucleotide sequence ID" value="NC_070963.1"/>
</dbReference>
<keyword evidence="3" id="KW-0175">Coiled coil</keyword>
<dbReference type="Proteomes" id="UP000664915">
    <property type="component" value="Segment"/>
</dbReference>